<comment type="caution">
    <text evidence="1">The sequence shown here is derived from an EMBL/GenBank/DDBJ whole genome shotgun (WGS) entry which is preliminary data.</text>
</comment>
<feature type="non-terminal residue" evidence="1">
    <location>
        <position position="1"/>
    </location>
</feature>
<dbReference type="Proteomes" id="UP001606302">
    <property type="component" value="Unassembled WGS sequence"/>
</dbReference>
<evidence type="ECO:0000313" key="1">
    <source>
        <dbReference type="EMBL" id="MFG6464955.1"/>
    </source>
</evidence>
<proteinExistence type="predicted"/>
<name>A0ABW7GTB4_9BURK</name>
<gene>
    <name evidence="1" type="ORF">ACG04Q_25565</name>
</gene>
<dbReference type="EMBL" id="JBIGHX010000026">
    <property type="protein sequence ID" value="MFG6464955.1"/>
    <property type="molecule type" value="Genomic_DNA"/>
</dbReference>
<protein>
    <submittedName>
        <fullName evidence="1">Uncharacterized protein</fullName>
    </submittedName>
</protein>
<organism evidence="1 2">
    <name type="scientific">Pelomonas lactea</name>
    <dbReference type="NCBI Taxonomy" id="3299030"/>
    <lineage>
        <taxon>Bacteria</taxon>
        <taxon>Pseudomonadati</taxon>
        <taxon>Pseudomonadota</taxon>
        <taxon>Betaproteobacteria</taxon>
        <taxon>Burkholderiales</taxon>
        <taxon>Sphaerotilaceae</taxon>
        <taxon>Roseateles</taxon>
    </lineage>
</organism>
<dbReference type="RefSeq" id="WP_394514705.1">
    <property type="nucleotide sequence ID" value="NZ_JBIGHX010000026.1"/>
</dbReference>
<keyword evidence="2" id="KW-1185">Reference proteome</keyword>
<sequence length="142" mass="13677">GSIALPRIEAALANAAGGERLSVNLLGLPDGATLTDGVRSAAGGVPVDLAGWDVTRLSLVAPAGFTGEFSLTVVAASVETSNGASASVSQGITVRVLPGTAVATPVGVNPFVITATQAQATQRQAGSSAVADASAAALALLA</sequence>
<reference evidence="1 2" key="1">
    <citation type="submission" date="2024-08" db="EMBL/GenBank/DDBJ databases">
        <authorList>
            <person name="Lu H."/>
        </authorList>
    </citation>
    <scope>NUCLEOTIDE SEQUENCE [LARGE SCALE GENOMIC DNA]</scope>
    <source>
        <strain evidence="1 2">DXS20W</strain>
    </source>
</reference>
<feature type="non-terminal residue" evidence="1">
    <location>
        <position position="142"/>
    </location>
</feature>
<accession>A0ABW7GTB4</accession>
<evidence type="ECO:0000313" key="2">
    <source>
        <dbReference type="Proteomes" id="UP001606302"/>
    </source>
</evidence>